<dbReference type="GO" id="GO:0050660">
    <property type="term" value="F:flavin adenine dinucleotide binding"/>
    <property type="evidence" value="ECO:0007669"/>
    <property type="project" value="InterPro"/>
</dbReference>
<dbReference type="PANTHER" id="PTHR43153:SF1">
    <property type="entry name" value="ELECTRON TRANSFER FLAVOPROTEIN SUBUNIT ALPHA, MITOCHONDRIAL"/>
    <property type="match status" value="1"/>
</dbReference>
<keyword evidence="4 7" id="KW-0274">FAD</keyword>
<dbReference type="EMBL" id="NOZQ01000209">
    <property type="protein sequence ID" value="OYD14006.1"/>
    <property type="molecule type" value="Genomic_DNA"/>
</dbReference>
<dbReference type="SMART" id="SM00893">
    <property type="entry name" value="ETF"/>
    <property type="match status" value="1"/>
</dbReference>
<dbReference type="GO" id="GO:0009055">
    <property type="term" value="F:electron transfer activity"/>
    <property type="evidence" value="ECO:0007669"/>
    <property type="project" value="InterPro"/>
</dbReference>
<dbReference type="PANTHER" id="PTHR43153">
    <property type="entry name" value="ELECTRON TRANSFER FLAVOPROTEIN ALPHA"/>
    <property type="match status" value="1"/>
</dbReference>
<evidence type="ECO:0000256" key="4">
    <source>
        <dbReference type="ARBA" id="ARBA00022827"/>
    </source>
</evidence>
<dbReference type="InterPro" id="IPR033947">
    <property type="entry name" value="ETF_alpha_N"/>
</dbReference>
<evidence type="ECO:0000256" key="6">
    <source>
        <dbReference type="ARBA" id="ARBA00023014"/>
    </source>
</evidence>
<feature type="domain" description="4Fe-4S ferredoxin-type" evidence="8">
    <location>
        <begin position="1"/>
        <end position="30"/>
    </location>
</feature>
<dbReference type="Proteomes" id="UP000215215">
    <property type="component" value="Unassembled WGS sequence"/>
</dbReference>
<evidence type="ECO:0000256" key="3">
    <source>
        <dbReference type="ARBA" id="ARBA00022723"/>
    </source>
</evidence>
<dbReference type="Pfam" id="PF12838">
    <property type="entry name" value="Fer4_7"/>
    <property type="match status" value="1"/>
</dbReference>
<feature type="binding site" evidence="7">
    <location>
        <begin position="310"/>
        <end position="311"/>
    </location>
    <ligand>
        <name>FAD</name>
        <dbReference type="ChEBI" id="CHEBI:57692"/>
    </ligand>
</feature>
<evidence type="ECO:0000256" key="1">
    <source>
        <dbReference type="ARBA" id="ARBA00005817"/>
    </source>
</evidence>
<sequence>MSIRVIGENCNGCGVCVSICPYGAISIQNGIALIDLDSCDLCGVCVPECPFEAIVIEEKPTSPRSYLDYHGVLIYGEITANGVHRVVYELLSKGRELADKLGTELVVAFVGDKEFPSGGEVVDGVIARGADKVYIIRNEAFKEFLVEPYTDALVHLIEKYKPEIVLAGATSEGRSLLPRVAARLETGLTADCTGLNINEDGLLVQTRPAFGGNIMARIVCEHRRPQMATVRYKVMEEAVEKERRGEVVVEEFVPETPRTKLQRDVIDETQKINLEDADIIVSGGRGIQDAKNFTLLRELADLLGAALGSSRPPVDDGWIPYSHQVGQTGKTVRPKVYIACGISGSIQHLAGMSSSDYIIAINKDPDAPIFKVADLGIVGDLFEVVPALIKKLESKG</sequence>
<evidence type="ECO:0000313" key="10">
    <source>
        <dbReference type="Proteomes" id="UP000215215"/>
    </source>
</evidence>
<dbReference type="GO" id="GO:0033539">
    <property type="term" value="P:fatty acid beta-oxidation using acyl-CoA dehydrogenase"/>
    <property type="evidence" value="ECO:0007669"/>
    <property type="project" value="TreeGrafter"/>
</dbReference>
<dbReference type="InterPro" id="IPR029035">
    <property type="entry name" value="DHS-like_NAD/FAD-binding_dom"/>
</dbReference>
<dbReference type="SUPFAM" id="SSF52467">
    <property type="entry name" value="DHS-like NAD/FAD-binding domain"/>
    <property type="match status" value="1"/>
</dbReference>
<dbReference type="AlphaFoldDB" id="A0A235BPA7"/>
<feature type="domain" description="4Fe-4S ferredoxin-type" evidence="8">
    <location>
        <begin position="32"/>
        <end position="59"/>
    </location>
</feature>
<reference evidence="9 10" key="1">
    <citation type="submission" date="2017-07" db="EMBL/GenBank/DDBJ databases">
        <title>Recovery of genomes from metagenomes via a dereplication, aggregation, and scoring strategy.</title>
        <authorList>
            <person name="Sieber C.M."/>
            <person name="Probst A.J."/>
            <person name="Sharrar A."/>
            <person name="Thomas B.C."/>
            <person name="Hess M."/>
            <person name="Tringe S.G."/>
            <person name="Banfield J.F."/>
        </authorList>
    </citation>
    <scope>NUCLEOTIDE SEQUENCE [LARGE SCALE GENOMIC DNA]</scope>
    <source>
        <strain evidence="9">JGI_Cruoil_03_44_89</strain>
    </source>
</reference>
<dbReference type="Gene3D" id="3.40.50.1220">
    <property type="entry name" value="TPP-binding domain"/>
    <property type="match status" value="1"/>
</dbReference>
<comment type="caution">
    <text evidence="9">The sequence shown here is derived from an EMBL/GenBank/DDBJ whole genome shotgun (WGS) entry which is preliminary data.</text>
</comment>
<feature type="binding site" evidence="7">
    <location>
        <position position="362"/>
    </location>
    <ligand>
        <name>FAD</name>
        <dbReference type="ChEBI" id="CHEBI:57692"/>
    </ligand>
</feature>
<name>A0A235BPA7_UNCW3</name>
<evidence type="ECO:0000313" key="9">
    <source>
        <dbReference type="EMBL" id="OYD14006.1"/>
    </source>
</evidence>
<evidence type="ECO:0000256" key="5">
    <source>
        <dbReference type="ARBA" id="ARBA00023004"/>
    </source>
</evidence>
<dbReference type="SUPFAM" id="SSF52402">
    <property type="entry name" value="Adenine nucleotide alpha hydrolases-like"/>
    <property type="match status" value="1"/>
</dbReference>
<accession>A0A235BPA7</accession>
<keyword evidence="2" id="KW-0285">Flavoprotein</keyword>
<dbReference type="GO" id="GO:0046872">
    <property type="term" value="F:metal ion binding"/>
    <property type="evidence" value="ECO:0007669"/>
    <property type="project" value="UniProtKB-KW"/>
</dbReference>
<dbReference type="InterPro" id="IPR014731">
    <property type="entry name" value="ETF_asu_C"/>
</dbReference>
<comment type="cofactor">
    <cofactor evidence="7">
        <name>FAD</name>
        <dbReference type="ChEBI" id="CHEBI:57692"/>
    </cofactor>
    <text evidence="7">Binds 1 FAD per dimer.</text>
</comment>
<dbReference type="InterPro" id="IPR017900">
    <property type="entry name" value="4Fe4S_Fe_S_CS"/>
</dbReference>
<dbReference type="InterPro" id="IPR014729">
    <property type="entry name" value="Rossmann-like_a/b/a_fold"/>
</dbReference>
<evidence type="ECO:0000256" key="7">
    <source>
        <dbReference type="PIRSR" id="PIRSR000089-1"/>
    </source>
</evidence>
<dbReference type="Gene3D" id="3.30.70.20">
    <property type="match status" value="1"/>
</dbReference>
<dbReference type="InterPro" id="IPR017896">
    <property type="entry name" value="4Fe4S_Fe-S-bd"/>
</dbReference>
<feature type="binding site" evidence="7">
    <location>
        <begin position="341"/>
        <end position="348"/>
    </location>
    <ligand>
        <name>FAD</name>
        <dbReference type="ChEBI" id="CHEBI:57692"/>
    </ligand>
</feature>
<proteinExistence type="inferred from homology"/>
<dbReference type="PROSITE" id="PS00198">
    <property type="entry name" value="4FE4S_FER_1"/>
    <property type="match status" value="1"/>
</dbReference>
<comment type="similarity">
    <text evidence="1">Belongs to the ETF alpha-subunit/FixB family.</text>
</comment>
<feature type="binding site" evidence="7">
    <location>
        <begin position="324"/>
        <end position="328"/>
    </location>
    <ligand>
        <name>FAD</name>
        <dbReference type="ChEBI" id="CHEBI:57692"/>
    </ligand>
</feature>
<keyword evidence="3" id="KW-0479">Metal-binding</keyword>
<dbReference type="InterPro" id="IPR001308">
    <property type="entry name" value="ETF_a/FixB"/>
</dbReference>
<dbReference type="SUPFAM" id="SSF54862">
    <property type="entry name" value="4Fe-4S ferredoxins"/>
    <property type="match status" value="1"/>
</dbReference>
<dbReference type="CDD" id="cd01715">
    <property type="entry name" value="ETF_alpha"/>
    <property type="match status" value="1"/>
</dbReference>
<gene>
    <name evidence="9" type="ORF">CH333_09355</name>
</gene>
<evidence type="ECO:0000259" key="8">
    <source>
        <dbReference type="PROSITE" id="PS51379"/>
    </source>
</evidence>
<dbReference type="PIRSF" id="PIRSF000089">
    <property type="entry name" value="Electra_flavoP_a"/>
    <property type="match status" value="1"/>
</dbReference>
<keyword evidence="6" id="KW-0411">Iron-sulfur</keyword>
<dbReference type="Gene3D" id="3.40.50.620">
    <property type="entry name" value="HUPs"/>
    <property type="match status" value="1"/>
</dbReference>
<evidence type="ECO:0000256" key="2">
    <source>
        <dbReference type="ARBA" id="ARBA00022630"/>
    </source>
</evidence>
<dbReference type="Pfam" id="PF00766">
    <property type="entry name" value="ETF_alpha"/>
    <property type="match status" value="1"/>
</dbReference>
<keyword evidence="5" id="KW-0408">Iron</keyword>
<protein>
    <submittedName>
        <fullName evidence="9">Electron transfer flavoprotein subunit alpha</fullName>
    </submittedName>
</protein>
<organism evidence="9 10">
    <name type="scientific">candidate division WOR-3 bacterium JGI_Cruoil_03_44_89</name>
    <dbReference type="NCBI Taxonomy" id="1973748"/>
    <lineage>
        <taxon>Bacteria</taxon>
        <taxon>Bacteria division WOR-3</taxon>
    </lineage>
</organism>
<dbReference type="Pfam" id="PF01012">
    <property type="entry name" value="ETF"/>
    <property type="match status" value="1"/>
</dbReference>
<dbReference type="FunFam" id="3.40.50.1220:FF:000001">
    <property type="entry name" value="Electron transfer flavoprotein, alpha subunit"/>
    <property type="match status" value="1"/>
</dbReference>
<dbReference type="GO" id="GO:0051536">
    <property type="term" value="F:iron-sulfur cluster binding"/>
    <property type="evidence" value="ECO:0007669"/>
    <property type="project" value="UniProtKB-KW"/>
</dbReference>
<dbReference type="PROSITE" id="PS51379">
    <property type="entry name" value="4FE4S_FER_2"/>
    <property type="match status" value="2"/>
</dbReference>
<dbReference type="InterPro" id="IPR014730">
    <property type="entry name" value="ETF_a/b_N"/>
</dbReference>
<feature type="binding site" evidence="7">
    <location>
        <position position="285"/>
    </location>
    <ligand>
        <name>FAD</name>
        <dbReference type="ChEBI" id="CHEBI:57692"/>
    </ligand>
</feature>